<dbReference type="EMBL" id="FR799608">
    <property type="protein sequence ID" value="CBZ33977.1"/>
    <property type="molecule type" value="Genomic_DNA"/>
</dbReference>
<dbReference type="KEGG" id="ldo:LDBPK_211650"/>
<organism evidence="1 2">
    <name type="scientific">Leishmania donovani</name>
    <dbReference type="NCBI Taxonomy" id="5661"/>
    <lineage>
        <taxon>Eukaryota</taxon>
        <taxon>Discoba</taxon>
        <taxon>Euglenozoa</taxon>
        <taxon>Kinetoplastea</taxon>
        <taxon>Metakinetoplastina</taxon>
        <taxon>Trypanosomatida</taxon>
        <taxon>Trypanosomatidae</taxon>
        <taxon>Leishmaniinae</taxon>
        <taxon>Leishmania</taxon>
    </lineage>
</organism>
<evidence type="ECO:0000313" key="2">
    <source>
        <dbReference type="Proteomes" id="UP000008980"/>
    </source>
</evidence>
<gene>
    <name evidence="1" type="ORF">LDBPK_211650</name>
</gene>
<accession>E9BFF1</accession>
<dbReference type="VEuPathDB" id="TriTrypDB:LdBPK_211650.1"/>
<sequence length="73" mass="7833">MQPSCHRHFGSLPSPPPFSFAYAALAARCRQALHRAQTLTDVRAGSLLIPFRLPSPPPSLVAGALPDQELTAQ</sequence>
<evidence type="ECO:0000313" key="1">
    <source>
        <dbReference type="EMBL" id="CBZ33977.1"/>
    </source>
</evidence>
<reference evidence="1 2" key="1">
    <citation type="journal article" date="2011" name="Genome Res.">
        <title>Whole genome sequencing of multiple Leishmania donovani clinical isolates provides insights into population structure and mechanisms of drug resistance.</title>
        <authorList>
            <person name="Downing T."/>
            <person name="Imamura H."/>
            <person name="Decuypere S."/>
            <person name="Clark T.G."/>
            <person name="Coombs G.H."/>
            <person name="Cotton J.A."/>
            <person name="Hilley J.D."/>
            <person name="de Doncker S."/>
            <person name="Maes I."/>
            <person name="Mottram J.C."/>
            <person name="Quail M.A."/>
            <person name="Rijal S."/>
            <person name="Sanders M."/>
            <person name="Schonian G."/>
            <person name="Stark O."/>
            <person name="Sundar S."/>
            <person name="Vanaerschot M."/>
            <person name="Hertz-Fowler C."/>
            <person name="Dujardin J.C."/>
            <person name="Berriman M."/>
        </authorList>
    </citation>
    <scope>NUCLEOTIDE SEQUENCE [LARGE SCALE GENOMIC DNA]</scope>
    <source>
        <strain evidence="1 2">BPK282A1</strain>
    </source>
</reference>
<dbReference type="AlphaFoldDB" id="E9BFF1"/>
<dbReference type="Proteomes" id="UP000008980">
    <property type="component" value="Chromosome 21"/>
</dbReference>
<reference evidence="2" key="2">
    <citation type="submission" date="2011-02" db="EMBL/GenBank/DDBJ databases">
        <title>Whole genome sequencing of Leishmania donovani clinical lines reveals dynamic variation related to drug resistance.</title>
        <authorList>
            <person name="Downing T."/>
            <person name="Imamura H."/>
            <person name="Sanders M."/>
            <person name="Decuypere S."/>
            <person name="Hertz-Fowler C."/>
            <person name="Clark T.G."/>
            <person name="Rijal S."/>
            <person name="Sundar S."/>
            <person name="Quail M.A."/>
            <person name="De Doncker S."/>
            <person name="Maes I."/>
            <person name="Vanaerschot M."/>
            <person name="Stark O."/>
            <person name="Schonian G."/>
            <person name="Dujardin J.C."/>
            <person name="Berriman M."/>
        </authorList>
    </citation>
    <scope>NUCLEOTIDE SEQUENCE [LARGE SCALE GENOMIC DNA]</scope>
    <source>
        <strain evidence="2">BPK282A1</strain>
    </source>
</reference>
<dbReference type="RefSeq" id="XP_003860682.1">
    <property type="nucleotide sequence ID" value="XM_003860634.1"/>
</dbReference>
<dbReference type="GeneID" id="13386527"/>
<name>E9BFF1_LEIDO</name>
<protein>
    <submittedName>
        <fullName evidence="1">Uncharacterized protein</fullName>
    </submittedName>
</protein>
<proteinExistence type="predicted"/>